<keyword evidence="2" id="KW-0378">Hydrolase</keyword>
<protein>
    <submittedName>
        <fullName evidence="4">SMP-30/gluconolactonase/LRE family protein</fullName>
    </submittedName>
</protein>
<evidence type="ECO:0000259" key="3">
    <source>
        <dbReference type="Pfam" id="PF08450"/>
    </source>
</evidence>
<dbReference type="RefSeq" id="WP_129886392.1">
    <property type="nucleotide sequence ID" value="NZ_CP035758.1"/>
</dbReference>
<proteinExistence type="inferred from homology"/>
<dbReference type="InterPro" id="IPR013658">
    <property type="entry name" value="SGL"/>
</dbReference>
<dbReference type="GO" id="GO:0016787">
    <property type="term" value="F:hydrolase activity"/>
    <property type="evidence" value="ECO:0007669"/>
    <property type="project" value="UniProtKB-KW"/>
</dbReference>
<dbReference type="PANTHER" id="PTHR47572:SF4">
    <property type="entry name" value="LACTONASE DRP35"/>
    <property type="match status" value="1"/>
</dbReference>
<keyword evidence="5" id="KW-1185">Reference proteome</keyword>
<dbReference type="EMBL" id="CP035758">
    <property type="protein sequence ID" value="QBD75795.1"/>
    <property type="molecule type" value="Genomic_DNA"/>
</dbReference>
<dbReference type="InterPro" id="IPR051262">
    <property type="entry name" value="SMP-30/CGR1_Lactonase"/>
</dbReference>
<feature type="domain" description="SMP-30/Gluconolactonase/LRE-like region" evidence="3">
    <location>
        <begin position="21"/>
        <end position="264"/>
    </location>
</feature>
<evidence type="ECO:0000256" key="2">
    <source>
        <dbReference type="ARBA" id="ARBA00022801"/>
    </source>
</evidence>
<dbReference type="KEGG" id="kbs:EPA93_07155"/>
<dbReference type="Proteomes" id="UP000290365">
    <property type="component" value="Chromosome"/>
</dbReference>
<gene>
    <name evidence="4" type="ORF">EPA93_07155</name>
</gene>
<evidence type="ECO:0000313" key="5">
    <source>
        <dbReference type="Proteomes" id="UP000290365"/>
    </source>
</evidence>
<evidence type="ECO:0000256" key="1">
    <source>
        <dbReference type="ARBA" id="ARBA00008853"/>
    </source>
</evidence>
<evidence type="ECO:0000313" key="4">
    <source>
        <dbReference type="EMBL" id="QBD75795.1"/>
    </source>
</evidence>
<dbReference type="PANTHER" id="PTHR47572">
    <property type="entry name" value="LIPOPROTEIN-RELATED"/>
    <property type="match status" value="1"/>
</dbReference>
<dbReference type="OrthoDB" id="2633250at2"/>
<name>A0A4P6JKV5_KTERU</name>
<dbReference type="Gene3D" id="2.120.10.30">
    <property type="entry name" value="TolB, C-terminal domain"/>
    <property type="match status" value="1"/>
</dbReference>
<comment type="similarity">
    <text evidence="1">Belongs to the SMP-30/CGR1 family.</text>
</comment>
<organism evidence="4 5">
    <name type="scientific">Ktedonosporobacter rubrisoli</name>
    <dbReference type="NCBI Taxonomy" id="2509675"/>
    <lineage>
        <taxon>Bacteria</taxon>
        <taxon>Bacillati</taxon>
        <taxon>Chloroflexota</taxon>
        <taxon>Ktedonobacteria</taxon>
        <taxon>Ktedonobacterales</taxon>
        <taxon>Ktedonosporobacteraceae</taxon>
        <taxon>Ktedonosporobacter</taxon>
    </lineage>
</organism>
<dbReference type="SUPFAM" id="SSF63829">
    <property type="entry name" value="Calcium-dependent phosphotriesterase"/>
    <property type="match status" value="1"/>
</dbReference>
<sequence>MPNTSSMPEPKVLLDGLAYVETPRWHEGRLWFAHWGTGEIVAVDLAGNSEVTGHGPAGLGWAIDWLPDGCLLVTGKELLRREPDGSMVRHADLSEFADFWNEIVVDGRGNIYLNSIRFGFLAGQPPTAGIIALITPDGSARQVAGDLAFPNGMVVTPDNKTLIVSESFAGRLIAFDIEADGSLSNRRVWAEGLGPDGICMDAEGAIWVQTADVRAHSGREDAPEGAVVRIREGGEVLERLEYNRAIFAVMLGGADRKTLFMLAAEWRGFEKINEAIAARTGQVLISQVSVPGVGWP</sequence>
<accession>A0A4P6JKV5</accession>
<dbReference type="AlphaFoldDB" id="A0A4P6JKV5"/>
<reference evidence="4 5" key="1">
    <citation type="submission" date="2019-01" db="EMBL/GenBank/DDBJ databases">
        <title>Ktedonosporobacter rubrisoli SCAWS-G2.</title>
        <authorList>
            <person name="Huang Y."/>
            <person name="Yan B."/>
        </authorList>
    </citation>
    <scope>NUCLEOTIDE SEQUENCE [LARGE SCALE GENOMIC DNA]</scope>
    <source>
        <strain evidence="4 5">SCAWS-G2</strain>
    </source>
</reference>
<dbReference type="Pfam" id="PF08450">
    <property type="entry name" value="SGL"/>
    <property type="match status" value="1"/>
</dbReference>
<dbReference type="InterPro" id="IPR011042">
    <property type="entry name" value="6-blade_b-propeller_TolB-like"/>
</dbReference>